<dbReference type="SUPFAM" id="SSF56300">
    <property type="entry name" value="Metallo-dependent phosphatases"/>
    <property type="match status" value="1"/>
</dbReference>
<dbReference type="PANTHER" id="PTHR42850:SF4">
    <property type="entry name" value="ZINC-DEPENDENT ENDOPOLYPHOSPHATASE"/>
    <property type="match status" value="1"/>
</dbReference>
<comment type="caution">
    <text evidence="2">The sequence shown here is derived from an EMBL/GenBank/DDBJ whole genome shotgun (WGS) entry which is preliminary data.</text>
</comment>
<dbReference type="RefSeq" id="WP_264512897.1">
    <property type="nucleotide sequence ID" value="NZ_JAPDDR010000003.1"/>
</dbReference>
<dbReference type="PANTHER" id="PTHR42850">
    <property type="entry name" value="METALLOPHOSPHOESTERASE"/>
    <property type="match status" value="1"/>
</dbReference>
<reference evidence="2" key="1">
    <citation type="submission" date="2022-10" db="EMBL/GenBank/DDBJ databases">
        <title>Luteolibacter sp. GHJ8, whole genome shotgun sequencing project.</title>
        <authorList>
            <person name="Zhao G."/>
            <person name="Shen L."/>
        </authorList>
    </citation>
    <scope>NUCLEOTIDE SEQUENCE</scope>
    <source>
        <strain evidence="2">GHJ8</strain>
    </source>
</reference>
<gene>
    <name evidence="2" type="ORF">OJ996_07650</name>
</gene>
<dbReference type="InterPro" id="IPR029052">
    <property type="entry name" value="Metallo-depent_PP-like"/>
</dbReference>
<evidence type="ECO:0000259" key="1">
    <source>
        <dbReference type="Pfam" id="PF00149"/>
    </source>
</evidence>
<dbReference type="Gene3D" id="3.60.21.10">
    <property type="match status" value="1"/>
</dbReference>
<dbReference type="EMBL" id="JAPDDR010000003">
    <property type="protein sequence ID" value="MCW1913442.1"/>
    <property type="molecule type" value="Genomic_DNA"/>
</dbReference>
<dbReference type="InterPro" id="IPR004843">
    <property type="entry name" value="Calcineurin-like_PHP"/>
</dbReference>
<dbReference type="InterPro" id="IPR050126">
    <property type="entry name" value="Ap4A_hydrolase"/>
</dbReference>
<sequence length="233" mass="25945">MSDLESSVGSKVFAIGDIHGHTRALEALLASIPLSDGDWLIFLGDYVDKGPDVKGTLEILCSLASRPRTIFLRGNHDQIFLDAHLDPTKFLVWETLAGQNSLASYGAGSSEELIRVVPFHHWYFLENTCVNWHETDDFIFVHGGIRSSMSPAEEESERLQWMTLSMALPHQSGRTVICGHTRNEFGRITDLGHTICIDTGITKGGELTCLDLTGFEFWQANAEGRIQSGRLRR</sequence>
<name>A0ABT3G196_9BACT</name>
<dbReference type="Proteomes" id="UP001165653">
    <property type="component" value="Unassembled WGS sequence"/>
</dbReference>
<feature type="domain" description="Calcineurin-like phosphoesterase" evidence="1">
    <location>
        <begin position="11"/>
        <end position="163"/>
    </location>
</feature>
<evidence type="ECO:0000313" key="3">
    <source>
        <dbReference type="Proteomes" id="UP001165653"/>
    </source>
</evidence>
<evidence type="ECO:0000313" key="2">
    <source>
        <dbReference type="EMBL" id="MCW1913442.1"/>
    </source>
</evidence>
<dbReference type="CDD" id="cd00144">
    <property type="entry name" value="MPP_PPP_family"/>
    <property type="match status" value="1"/>
</dbReference>
<protein>
    <submittedName>
        <fullName evidence="2">Serine/threonine protein phosphatase</fullName>
    </submittedName>
</protein>
<dbReference type="Pfam" id="PF00149">
    <property type="entry name" value="Metallophos"/>
    <property type="match status" value="1"/>
</dbReference>
<proteinExistence type="predicted"/>
<organism evidence="2 3">
    <name type="scientific">Luteolibacter rhizosphaerae</name>
    <dbReference type="NCBI Taxonomy" id="2989719"/>
    <lineage>
        <taxon>Bacteria</taxon>
        <taxon>Pseudomonadati</taxon>
        <taxon>Verrucomicrobiota</taxon>
        <taxon>Verrucomicrobiia</taxon>
        <taxon>Verrucomicrobiales</taxon>
        <taxon>Verrucomicrobiaceae</taxon>
        <taxon>Luteolibacter</taxon>
    </lineage>
</organism>
<keyword evidence="3" id="KW-1185">Reference proteome</keyword>
<accession>A0ABT3G196</accession>